<evidence type="ECO:0000313" key="1">
    <source>
        <dbReference type="EMBL" id="SVC96068.1"/>
    </source>
</evidence>
<sequence>ERPITKRSPWPWLAVRKWVSTTPISVTSTSFPPPI</sequence>
<feature type="non-terminal residue" evidence="1">
    <location>
        <position position="35"/>
    </location>
</feature>
<gene>
    <name evidence="1" type="ORF">METZ01_LOCUS348922</name>
</gene>
<proteinExistence type="predicted"/>
<organism evidence="1">
    <name type="scientific">marine metagenome</name>
    <dbReference type="NCBI Taxonomy" id="408172"/>
    <lineage>
        <taxon>unclassified sequences</taxon>
        <taxon>metagenomes</taxon>
        <taxon>ecological metagenomes</taxon>
    </lineage>
</organism>
<name>A0A382RGG5_9ZZZZ</name>
<reference evidence="1" key="1">
    <citation type="submission" date="2018-05" db="EMBL/GenBank/DDBJ databases">
        <authorList>
            <person name="Lanie J.A."/>
            <person name="Ng W.-L."/>
            <person name="Kazmierczak K.M."/>
            <person name="Andrzejewski T.M."/>
            <person name="Davidsen T.M."/>
            <person name="Wayne K.J."/>
            <person name="Tettelin H."/>
            <person name="Glass J.I."/>
            <person name="Rusch D."/>
            <person name="Podicherti R."/>
            <person name="Tsui H.-C.T."/>
            <person name="Winkler M.E."/>
        </authorList>
    </citation>
    <scope>NUCLEOTIDE SEQUENCE</scope>
</reference>
<feature type="non-terminal residue" evidence="1">
    <location>
        <position position="1"/>
    </location>
</feature>
<dbReference type="EMBL" id="UINC01121132">
    <property type="protein sequence ID" value="SVC96068.1"/>
    <property type="molecule type" value="Genomic_DNA"/>
</dbReference>
<accession>A0A382RGG5</accession>
<dbReference type="AlphaFoldDB" id="A0A382RGG5"/>
<protein>
    <submittedName>
        <fullName evidence="1">Uncharacterized protein</fullName>
    </submittedName>
</protein>